<keyword evidence="2" id="KW-1185">Reference proteome</keyword>
<accession>A0ABQ9Y5N2</accession>
<reference evidence="1 2" key="1">
    <citation type="journal article" date="2022" name="bioRxiv">
        <title>Genomics of Preaxostyla Flagellates Illuminates Evolutionary Transitions and the Path Towards Mitochondrial Loss.</title>
        <authorList>
            <person name="Novak L.V.F."/>
            <person name="Treitli S.C."/>
            <person name="Pyrih J."/>
            <person name="Halakuc P."/>
            <person name="Pipaliya S.V."/>
            <person name="Vacek V."/>
            <person name="Brzon O."/>
            <person name="Soukal P."/>
            <person name="Eme L."/>
            <person name="Dacks J.B."/>
            <person name="Karnkowska A."/>
            <person name="Elias M."/>
            <person name="Hampl V."/>
        </authorList>
    </citation>
    <scope>NUCLEOTIDE SEQUENCE [LARGE SCALE GENOMIC DNA]</scope>
    <source>
        <strain evidence="1">NAU3</strain>
        <tissue evidence="1">Gut</tissue>
    </source>
</reference>
<name>A0ABQ9Y5N2_9EUKA</name>
<protein>
    <submittedName>
        <fullName evidence="1">Uncharacterized protein</fullName>
    </submittedName>
</protein>
<organism evidence="1 2">
    <name type="scientific">Blattamonas nauphoetae</name>
    <dbReference type="NCBI Taxonomy" id="2049346"/>
    <lineage>
        <taxon>Eukaryota</taxon>
        <taxon>Metamonada</taxon>
        <taxon>Preaxostyla</taxon>
        <taxon>Oxymonadida</taxon>
        <taxon>Blattamonas</taxon>
    </lineage>
</organism>
<dbReference type="EMBL" id="JARBJD010000033">
    <property type="protein sequence ID" value="KAK2959052.1"/>
    <property type="molecule type" value="Genomic_DNA"/>
</dbReference>
<comment type="caution">
    <text evidence="1">The sequence shown here is derived from an EMBL/GenBank/DDBJ whole genome shotgun (WGS) entry which is preliminary data.</text>
</comment>
<sequence>MFNEDPIVTDPPTSVHIHIDNAVALGVNKTYTIEIDDLGKSFLYGKTYTFDGYRHNSEMGAVDLPWLRFEVPGKKLYVDLHPSRVNKYTLKCEIKSNVAKDTTLPIKFTADKVVLSPNVVIPAGGSKSQTVEIDISTAEAEGKFIVGTTYDITCQDYFPIPLTFIPDDHSTLDGYSKLTKAGDKENGAKDEVTVTLFNIHLPEPEDLPEGFTQKLTLNDTTPETGTGVHILDQSKKFKWRHGQGSVAVDFKFNDCPIKKNSNVTATLKITDELVFTDQPIEYEAGVKSVCSVVAALFAVLALVF</sequence>
<gene>
    <name evidence="1" type="ORF">BLNAU_6068</name>
</gene>
<evidence type="ECO:0000313" key="1">
    <source>
        <dbReference type="EMBL" id="KAK2959052.1"/>
    </source>
</evidence>
<dbReference type="Proteomes" id="UP001281761">
    <property type="component" value="Unassembled WGS sequence"/>
</dbReference>
<proteinExistence type="predicted"/>
<evidence type="ECO:0000313" key="2">
    <source>
        <dbReference type="Proteomes" id="UP001281761"/>
    </source>
</evidence>